<evidence type="ECO:0000256" key="1">
    <source>
        <dbReference type="SAM" id="SignalP"/>
    </source>
</evidence>
<gene>
    <name evidence="2" type="ORF">GCM10025770_29080</name>
</gene>
<feature type="chain" id="PRO_5047402644" description="DUF2059 domain-containing protein" evidence="1">
    <location>
        <begin position="36"/>
        <end position="356"/>
    </location>
</feature>
<proteinExistence type="predicted"/>
<keyword evidence="3" id="KW-1185">Reference proteome</keyword>
<evidence type="ECO:0000313" key="2">
    <source>
        <dbReference type="EMBL" id="GAA5168714.1"/>
    </source>
</evidence>
<reference evidence="3" key="1">
    <citation type="journal article" date="2019" name="Int. J. Syst. Evol. Microbiol.">
        <title>The Global Catalogue of Microorganisms (GCM) 10K type strain sequencing project: providing services to taxonomists for standard genome sequencing and annotation.</title>
        <authorList>
            <consortium name="The Broad Institute Genomics Platform"/>
            <consortium name="The Broad Institute Genome Sequencing Center for Infectious Disease"/>
            <person name="Wu L."/>
            <person name="Ma J."/>
        </authorList>
    </citation>
    <scope>NUCLEOTIDE SEQUENCE [LARGE SCALE GENOMIC DNA]</scope>
    <source>
        <strain evidence="3">JCM 18715</strain>
    </source>
</reference>
<dbReference type="Proteomes" id="UP001500547">
    <property type="component" value="Unassembled WGS sequence"/>
</dbReference>
<sequence>MHHMSHRLPLSYTSRAALLVTLLTALLLFALSANAQQVQPYVIKTDTGLDECPRAGKSSCLERLFKGSYSGSYYLAHDNGLEVVLERDRIRTYIFYVDTPGKAPFNGRNDKGIGKGSNMDDVIRAYGAPEERSAPPEPPIPGRARIIESYFDYGSLGITFSFADERLIDIRVYTVIPPGADPFADPFADLSQRAGGALTVARELVQHTGHSHIYAANIRSSQSSQLKKLGVSANVITCFNQRLTLPLIERHLSRAFADEFTTDQLREGLTFYKTVSGKRFADTFRISTLELLLIPTEERLPELSKEDRQNIAAFTRTPVGQQSVDPQANVIRRAAPDMQRAVSELLEQCNTQKAKH</sequence>
<dbReference type="EMBL" id="BAABLD010000011">
    <property type="protein sequence ID" value="GAA5168714.1"/>
    <property type="molecule type" value="Genomic_DNA"/>
</dbReference>
<keyword evidence="1" id="KW-0732">Signal</keyword>
<feature type="signal peptide" evidence="1">
    <location>
        <begin position="1"/>
        <end position="35"/>
    </location>
</feature>
<protein>
    <recommendedName>
        <fullName evidence="4">DUF2059 domain-containing protein</fullName>
    </recommendedName>
</protein>
<evidence type="ECO:0008006" key="4">
    <source>
        <dbReference type="Google" id="ProtNLM"/>
    </source>
</evidence>
<accession>A0ABP9QWE5</accession>
<name>A0ABP9QWE5_9RHOO</name>
<comment type="caution">
    <text evidence="2">The sequence shown here is derived from an EMBL/GenBank/DDBJ whole genome shotgun (WGS) entry which is preliminary data.</text>
</comment>
<organism evidence="2 3">
    <name type="scientific">Viridibacterium curvum</name>
    <dbReference type="NCBI Taxonomy" id="1101404"/>
    <lineage>
        <taxon>Bacteria</taxon>
        <taxon>Pseudomonadati</taxon>
        <taxon>Pseudomonadota</taxon>
        <taxon>Betaproteobacteria</taxon>
        <taxon>Rhodocyclales</taxon>
        <taxon>Rhodocyclaceae</taxon>
        <taxon>Viridibacterium</taxon>
    </lineage>
</organism>
<evidence type="ECO:0000313" key="3">
    <source>
        <dbReference type="Proteomes" id="UP001500547"/>
    </source>
</evidence>